<evidence type="ECO:0000256" key="2">
    <source>
        <dbReference type="ARBA" id="ARBA00023008"/>
    </source>
</evidence>
<dbReference type="GO" id="GO:0046872">
    <property type="term" value="F:metal ion binding"/>
    <property type="evidence" value="ECO:0007669"/>
    <property type="project" value="UniProtKB-KW"/>
</dbReference>
<evidence type="ECO:0000256" key="1">
    <source>
        <dbReference type="ARBA" id="ARBA00010996"/>
    </source>
</evidence>
<keyword evidence="2 3" id="KW-0186">Copper</keyword>
<dbReference type="EMBL" id="CP001032">
    <property type="protein sequence ID" value="ACB75085.1"/>
    <property type="molecule type" value="Genomic_DNA"/>
</dbReference>
<dbReference type="Pfam" id="PF02630">
    <property type="entry name" value="SCO1-SenC"/>
    <property type="match status" value="1"/>
</dbReference>
<dbReference type="Gene3D" id="2.40.50.320">
    <property type="entry name" value="Copper binding periplasmic protein CusF"/>
    <property type="match status" value="1"/>
</dbReference>
<dbReference type="PANTHER" id="PTHR12151:SF25">
    <property type="entry name" value="LINALOOL DEHYDRATASE_ISOMERASE DOMAIN-CONTAINING PROTEIN"/>
    <property type="match status" value="1"/>
</dbReference>
<evidence type="ECO:0000313" key="7">
    <source>
        <dbReference type="EMBL" id="ACB75085.1"/>
    </source>
</evidence>
<evidence type="ECO:0000256" key="5">
    <source>
        <dbReference type="SAM" id="SignalP"/>
    </source>
</evidence>
<dbReference type="PROSITE" id="PS51352">
    <property type="entry name" value="THIOREDOXIN_2"/>
    <property type="match status" value="1"/>
</dbReference>
<dbReference type="InterPro" id="IPR042230">
    <property type="entry name" value="CusF_sf"/>
</dbReference>
<dbReference type="KEGG" id="ote:Oter_1801"/>
<dbReference type="InterPro" id="IPR003782">
    <property type="entry name" value="SCO1/SenC"/>
</dbReference>
<keyword evidence="8" id="KW-1185">Reference proteome</keyword>
<dbReference type="Gene3D" id="3.40.30.10">
    <property type="entry name" value="Glutaredoxin"/>
    <property type="match status" value="1"/>
</dbReference>
<dbReference type="HOGENOM" id="CLU_066625_0_0_0"/>
<feature type="binding site" evidence="3">
    <location>
        <position position="169"/>
    </location>
    <ligand>
        <name>Cu cation</name>
        <dbReference type="ChEBI" id="CHEBI:23378"/>
    </ligand>
</feature>
<reference evidence="7 8" key="1">
    <citation type="journal article" date="2011" name="J. Bacteriol.">
        <title>Genome sequence of the verrucomicrobium Opitutus terrae PB90-1, an abundant inhabitant of rice paddy soil ecosystems.</title>
        <authorList>
            <person name="van Passel M.W."/>
            <person name="Kant R."/>
            <person name="Palva A."/>
            <person name="Copeland A."/>
            <person name="Lucas S."/>
            <person name="Lapidus A."/>
            <person name="Glavina del Rio T."/>
            <person name="Pitluck S."/>
            <person name="Goltsman E."/>
            <person name="Clum A."/>
            <person name="Sun H."/>
            <person name="Schmutz J."/>
            <person name="Larimer F.W."/>
            <person name="Land M.L."/>
            <person name="Hauser L."/>
            <person name="Kyrpides N."/>
            <person name="Mikhailova N."/>
            <person name="Richardson P.P."/>
            <person name="Janssen P.H."/>
            <person name="de Vos W.M."/>
            <person name="Smidt H."/>
        </authorList>
    </citation>
    <scope>NUCLEOTIDE SEQUENCE [LARGE SCALE GENOMIC DNA]</scope>
    <source>
        <strain evidence="8">DSM 11246 / JCM 15787 / PB90-1</strain>
    </source>
</reference>
<keyword evidence="3" id="KW-0479">Metal-binding</keyword>
<keyword evidence="5" id="KW-0732">Signal</keyword>
<dbReference type="AlphaFoldDB" id="B1ZWX4"/>
<name>B1ZWX4_OPITP</name>
<sequence>MRRMRALRFLALFALVFADGWAAETARAATEQVFTVRGVVRGRLQNGTLRIAHQAIPDYMPAMTMPFNVDPAALEQAAQFQPGDGVEFKFAVTDASSRAFDFRRIGGPRGADEPAAIAAVPARRLREGDEVPPFVLRDQLDRPLTLADLRGKRTVLTFIFTRCPVPEFCPLMSQRFRTLQQALATSPSADTPVQLLSITLDPEFDTPQILRAYGESYGADPARWRFATGPKEQITALTRAFAVHTEQSRGTLDHTLATALIGPDARVQTIWRGNGWKPDEILAALAQPPSQ</sequence>
<dbReference type="SUPFAM" id="SSF52833">
    <property type="entry name" value="Thioredoxin-like"/>
    <property type="match status" value="1"/>
</dbReference>
<feature type="domain" description="Thioredoxin" evidence="6">
    <location>
        <begin position="125"/>
        <end position="290"/>
    </location>
</feature>
<gene>
    <name evidence="7" type="ordered locus">Oter_1801</name>
</gene>
<feature type="chain" id="PRO_5002772806" evidence="5">
    <location>
        <begin position="23"/>
        <end position="291"/>
    </location>
</feature>
<evidence type="ECO:0000259" key="6">
    <source>
        <dbReference type="PROSITE" id="PS51352"/>
    </source>
</evidence>
<dbReference type="InterPro" id="IPR021647">
    <property type="entry name" value="CusF_Ec"/>
</dbReference>
<feature type="signal peptide" evidence="5">
    <location>
        <begin position="1"/>
        <end position="22"/>
    </location>
</feature>
<accession>B1ZWX4</accession>
<dbReference type="eggNOG" id="COG1999">
    <property type="taxonomic scope" value="Bacteria"/>
</dbReference>
<proteinExistence type="inferred from homology"/>
<protein>
    <submittedName>
        <fullName evidence="7">Electron transport protein SCO1/SenC</fullName>
    </submittedName>
</protein>
<feature type="binding site" evidence="3">
    <location>
        <position position="254"/>
    </location>
    <ligand>
        <name>Cu cation</name>
        <dbReference type="ChEBI" id="CHEBI:23378"/>
    </ligand>
</feature>
<feature type="disulfide bond" description="Redox-active" evidence="4">
    <location>
        <begin position="163"/>
        <end position="169"/>
    </location>
</feature>
<dbReference type="eggNOG" id="COG5569">
    <property type="taxonomic scope" value="Bacteria"/>
</dbReference>
<dbReference type="Proteomes" id="UP000007013">
    <property type="component" value="Chromosome"/>
</dbReference>
<dbReference type="InterPro" id="IPR036249">
    <property type="entry name" value="Thioredoxin-like_sf"/>
</dbReference>
<dbReference type="STRING" id="452637.Oter_1801"/>
<feature type="binding site" evidence="3">
    <location>
        <position position="163"/>
    </location>
    <ligand>
        <name>Cu cation</name>
        <dbReference type="ChEBI" id="CHEBI:23378"/>
    </ligand>
</feature>
<evidence type="ECO:0000313" key="8">
    <source>
        <dbReference type="Proteomes" id="UP000007013"/>
    </source>
</evidence>
<dbReference type="InterPro" id="IPR013766">
    <property type="entry name" value="Thioredoxin_domain"/>
</dbReference>
<dbReference type="CDD" id="cd02968">
    <property type="entry name" value="SCO"/>
    <property type="match status" value="1"/>
</dbReference>
<comment type="similarity">
    <text evidence="1">Belongs to the SCO1/2 family.</text>
</comment>
<dbReference type="Pfam" id="PF11604">
    <property type="entry name" value="CusF_Ec"/>
    <property type="match status" value="1"/>
</dbReference>
<evidence type="ECO:0000256" key="3">
    <source>
        <dbReference type="PIRSR" id="PIRSR603782-1"/>
    </source>
</evidence>
<evidence type="ECO:0000256" key="4">
    <source>
        <dbReference type="PIRSR" id="PIRSR603782-2"/>
    </source>
</evidence>
<organism evidence="7 8">
    <name type="scientific">Opitutus terrae (strain DSM 11246 / JCM 15787 / PB90-1)</name>
    <dbReference type="NCBI Taxonomy" id="452637"/>
    <lineage>
        <taxon>Bacteria</taxon>
        <taxon>Pseudomonadati</taxon>
        <taxon>Verrucomicrobiota</taxon>
        <taxon>Opitutia</taxon>
        <taxon>Opitutales</taxon>
        <taxon>Opitutaceae</taxon>
        <taxon>Opitutus</taxon>
    </lineage>
</organism>
<dbReference type="PANTHER" id="PTHR12151">
    <property type="entry name" value="ELECTRON TRANSPORT PROTIN SCO1/SENC FAMILY MEMBER"/>
    <property type="match status" value="1"/>
</dbReference>
<keyword evidence="4" id="KW-1015">Disulfide bond</keyword>